<dbReference type="Pfam" id="PF07690">
    <property type="entry name" value="MFS_1"/>
    <property type="match status" value="2"/>
</dbReference>
<comment type="subcellular location">
    <subcellularLocation>
        <location evidence="1">Cell membrane</location>
        <topology evidence="1">Multi-pass membrane protein</topology>
    </subcellularLocation>
</comment>
<gene>
    <name evidence="7" type="ORF">KV397_16515</name>
</gene>
<dbReference type="InterPro" id="IPR020846">
    <property type="entry name" value="MFS_dom"/>
</dbReference>
<feature type="transmembrane region" description="Helical" evidence="5">
    <location>
        <begin position="58"/>
        <end position="78"/>
    </location>
</feature>
<evidence type="ECO:0000313" key="7">
    <source>
        <dbReference type="EMBL" id="UPL19254.1"/>
    </source>
</evidence>
<reference evidence="7 8" key="1">
    <citation type="submission" date="2021-06" db="EMBL/GenBank/DDBJ databases">
        <title>Genome-based taxonomic framework of Microbacterium strains isolated from marine environment, the description of four new species and reclassification of four preexisting species.</title>
        <authorList>
            <person name="Lee S.D."/>
            <person name="Kim S.-M."/>
            <person name="Byeon Y.-S."/>
            <person name="Yang H.L."/>
            <person name="Kim I.S."/>
        </authorList>
    </citation>
    <scope>NUCLEOTIDE SEQUENCE [LARGE SCALE GENOMIC DNA]</scope>
    <source>
        <strain evidence="7 8">KSW4-10</strain>
    </source>
</reference>
<keyword evidence="8" id="KW-1185">Reference proteome</keyword>
<dbReference type="PANTHER" id="PTHR23526">
    <property type="entry name" value="INTEGRAL MEMBRANE TRANSPORT PROTEIN-RELATED"/>
    <property type="match status" value="1"/>
</dbReference>
<dbReference type="CDD" id="cd17337">
    <property type="entry name" value="MFS_CsbX"/>
    <property type="match status" value="1"/>
</dbReference>
<name>A0ABY4J365_9MICO</name>
<feature type="transmembrane region" description="Helical" evidence="5">
    <location>
        <begin position="299"/>
        <end position="320"/>
    </location>
</feature>
<protein>
    <submittedName>
        <fullName evidence="7">MFS transporter</fullName>
    </submittedName>
</protein>
<dbReference type="PROSITE" id="PS50850">
    <property type="entry name" value="MFS"/>
    <property type="match status" value="1"/>
</dbReference>
<evidence type="ECO:0000259" key="6">
    <source>
        <dbReference type="PROSITE" id="PS50850"/>
    </source>
</evidence>
<proteinExistence type="predicted"/>
<dbReference type="NCBIfam" id="TIGR00897">
    <property type="entry name" value="2A0118"/>
    <property type="match status" value="1"/>
</dbReference>
<sequence>MTTSTSPAEGRFARLLSSQGISRPIAWGFVALTIFMIGDGIEAGFLSPYLDERGFDGSQIALLWSVYGIVVAVAAWLSGALAEAWGPKRVMMLGFGIWVVFEVLFLVFGVMGGNFEIMLLAFGIRGLGYPMFAYGFLVWVTIDTDEHVMGRAVGWYWFFSTLGLGVLSSYFAGAVIPLIGELATLWMALAFVAVGGLMVLVLLRNPVTKKVTVANSVKGVVSSLTIVATNPKVGVGGVVRIINTLSFYAFVVFLTTYMVRDVGFDLAQWQMIWGTMLAANVAANLLSGYLADWIGRVNVVAWAGGIGCFVTVLALFYVPTLIGPNFWVTIAIAIVYGLALGMFVPLSAIVPLLAPKNKAAAVAILNLGAGLSQFIGPVIAGLAAPIGIEGTVWIIAALYLVGFGLTFLLKAPKEADDVVAANPAPSAVTA</sequence>
<accession>A0ABY4J365</accession>
<feature type="transmembrane region" description="Helical" evidence="5">
    <location>
        <begin position="360"/>
        <end position="384"/>
    </location>
</feature>
<evidence type="ECO:0000313" key="8">
    <source>
        <dbReference type="Proteomes" id="UP000830631"/>
    </source>
</evidence>
<evidence type="ECO:0000256" key="1">
    <source>
        <dbReference type="ARBA" id="ARBA00004651"/>
    </source>
</evidence>
<keyword evidence="2 5" id="KW-0812">Transmembrane</keyword>
<dbReference type="PANTHER" id="PTHR23526:SF4">
    <property type="entry name" value="INTEGRAL MEMBRANE TRANSPORT PROTEIN"/>
    <property type="match status" value="1"/>
</dbReference>
<keyword evidence="3 5" id="KW-1133">Transmembrane helix</keyword>
<evidence type="ECO:0000256" key="5">
    <source>
        <dbReference type="SAM" id="Phobius"/>
    </source>
</evidence>
<dbReference type="SUPFAM" id="SSF103473">
    <property type="entry name" value="MFS general substrate transporter"/>
    <property type="match status" value="1"/>
</dbReference>
<dbReference type="InterPro" id="IPR052528">
    <property type="entry name" value="Sugar_transport-like"/>
</dbReference>
<feature type="transmembrane region" description="Helical" evidence="5">
    <location>
        <begin position="241"/>
        <end position="259"/>
    </location>
</feature>
<feature type="transmembrane region" description="Helical" evidence="5">
    <location>
        <begin position="390"/>
        <end position="409"/>
    </location>
</feature>
<feature type="transmembrane region" description="Helical" evidence="5">
    <location>
        <begin position="185"/>
        <end position="203"/>
    </location>
</feature>
<organism evidence="7 8">
    <name type="scientific">Microbacterium aurugineum</name>
    <dbReference type="NCBI Taxonomy" id="2851642"/>
    <lineage>
        <taxon>Bacteria</taxon>
        <taxon>Bacillati</taxon>
        <taxon>Actinomycetota</taxon>
        <taxon>Actinomycetes</taxon>
        <taxon>Micrococcales</taxon>
        <taxon>Microbacteriaceae</taxon>
        <taxon>Microbacterium</taxon>
    </lineage>
</organism>
<feature type="domain" description="Major facilitator superfamily (MFS) profile" evidence="6">
    <location>
        <begin position="24"/>
        <end position="414"/>
    </location>
</feature>
<dbReference type="EMBL" id="CP078078">
    <property type="protein sequence ID" value="UPL19254.1"/>
    <property type="molecule type" value="Genomic_DNA"/>
</dbReference>
<feature type="transmembrane region" description="Helical" evidence="5">
    <location>
        <begin position="117"/>
        <end position="142"/>
    </location>
</feature>
<dbReference type="InterPro" id="IPR004748">
    <property type="entry name" value="Polyol_permease-like"/>
</dbReference>
<keyword evidence="4 5" id="KW-0472">Membrane</keyword>
<evidence type="ECO:0000256" key="4">
    <source>
        <dbReference type="ARBA" id="ARBA00023136"/>
    </source>
</evidence>
<evidence type="ECO:0000256" key="3">
    <source>
        <dbReference type="ARBA" id="ARBA00022989"/>
    </source>
</evidence>
<evidence type="ECO:0000256" key="2">
    <source>
        <dbReference type="ARBA" id="ARBA00022692"/>
    </source>
</evidence>
<dbReference type="RefSeq" id="WP_153243252.1">
    <property type="nucleotide sequence ID" value="NZ_CP078078.1"/>
</dbReference>
<dbReference type="Proteomes" id="UP000830631">
    <property type="component" value="Chromosome"/>
</dbReference>
<feature type="transmembrane region" description="Helical" evidence="5">
    <location>
        <begin position="326"/>
        <end position="353"/>
    </location>
</feature>
<feature type="transmembrane region" description="Helical" evidence="5">
    <location>
        <begin position="90"/>
        <end position="111"/>
    </location>
</feature>
<feature type="transmembrane region" description="Helical" evidence="5">
    <location>
        <begin position="271"/>
        <end position="292"/>
    </location>
</feature>
<feature type="transmembrane region" description="Helical" evidence="5">
    <location>
        <begin position="21"/>
        <end position="38"/>
    </location>
</feature>
<dbReference type="InterPro" id="IPR036259">
    <property type="entry name" value="MFS_trans_sf"/>
</dbReference>
<dbReference type="InterPro" id="IPR011701">
    <property type="entry name" value="MFS"/>
</dbReference>
<feature type="transmembrane region" description="Helical" evidence="5">
    <location>
        <begin position="154"/>
        <end position="179"/>
    </location>
</feature>
<dbReference type="Gene3D" id="1.20.1250.20">
    <property type="entry name" value="MFS general substrate transporter like domains"/>
    <property type="match status" value="2"/>
</dbReference>